<evidence type="ECO:0000313" key="4">
    <source>
        <dbReference type="Proteomes" id="UP000007350"/>
    </source>
</evidence>
<evidence type="ECO:0000256" key="1">
    <source>
        <dbReference type="SAM" id="MobiDB-lite"/>
    </source>
</evidence>
<feature type="compositionally biased region" description="Polar residues" evidence="1">
    <location>
        <begin position="222"/>
        <end position="240"/>
    </location>
</feature>
<protein>
    <submittedName>
        <fullName evidence="3">Mucin-associated surface protein (MASP), putative</fullName>
    </submittedName>
</protein>
<feature type="compositionally biased region" description="Basic and acidic residues" evidence="1">
    <location>
        <begin position="174"/>
        <end position="197"/>
    </location>
</feature>
<keyword evidence="2" id="KW-0812">Transmembrane</keyword>
<feature type="compositionally biased region" description="Polar residues" evidence="1">
    <location>
        <begin position="283"/>
        <end position="295"/>
    </location>
</feature>
<feature type="transmembrane region" description="Helical" evidence="2">
    <location>
        <begin position="55"/>
        <end position="76"/>
    </location>
</feature>
<accession>K2NEG1</accession>
<feature type="transmembrane region" description="Helical" evidence="2">
    <location>
        <begin position="102"/>
        <end position="122"/>
    </location>
</feature>
<name>K2NEG1_TRYCR</name>
<dbReference type="AlphaFoldDB" id="K2NEG1"/>
<feature type="compositionally biased region" description="Basic and acidic residues" evidence="1">
    <location>
        <begin position="209"/>
        <end position="221"/>
    </location>
</feature>
<sequence length="420" mass="44625">MNFIYSFREHCRGRNPFFIFFVNFCFAGRCASSAIVLILPFSMLCALPLLGCCHLWSVTLIAVYGVVAVSFSMLCVDGELVCAEGYTQVTGVMVAMMMTGRVLLVCALCVLWCGIAGGGSAWSMENATLRKYYYGENSSFCKWFNYTYPDCKKQNEVSPPEATPEQSPAGADAGTKRVESEKLSDRHSAESLGKKSELIVLGDPGDADITQKLRITPERSGTEATTSHLPSTPAKTQQTLAEAPSPTMGNLQAPVQSGEAVKAGVMTQVKSVPQQKSPPQPQLTAQKNPTTTSNRLPKPETATASELTHSTLTGNATGSATPPAFDHNDATTTGENYEAKPQLPNGTLTSDTAVTHDENNTNKLTGIQGDAKTKTVTNAHKNDTVMPSDSDSSTVVSHTTSPLLLLLVVACAAAAAVVAV</sequence>
<organism evidence="3 4">
    <name type="scientific">Trypanosoma cruzi marinkellei</name>
    <dbReference type="NCBI Taxonomy" id="85056"/>
    <lineage>
        <taxon>Eukaryota</taxon>
        <taxon>Discoba</taxon>
        <taxon>Euglenozoa</taxon>
        <taxon>Kinetoplastea</taxon>
        <taxon>Metakinetoplastina</taxon>
        <taxon>Trypanosomatida</taxon>
        <taxon>Trypanosomatidae</taxon>
        <taxon>Trypanosoma</taxon>
        <taxon>Schizotrypanum</taxon>
    </lineage>
</organism>
<dbReference type="EMBL" id="AHKC01008745">
    <property type="protein sequence ID" value="EKF37625.1"/>
    <property type="molecule type" value="Genomic_DNA"/>
</dbReference>
<keyword evidence="4" id="KW-1185">Reference proteome</keyword>
<feature type="transmembrane region" description="Helical" evidence="2">
    <location>
        <begin position="20"/>
        <end position="49"/>
    </location>
</feature>
<feature type="region of interest" description="Disordered" evidence="1">
    <location>
        <begin position="269"/>
        <end position="364"/>
    </location>
</feature>
<comment type="caution">
    <text evidence="3">The sequence shown here is derived from an EMBL/GenBank/DDBJ whole genome shotgun (WGS) entry which is preliminary data.</text>
</comment>
<feature type="compositionally biased region" description="Polar residues" evidence="1">
    <location>
        <begin position="302"/>
        <end position="320"/>
    </location>
</feature>
<proteinExistence type="predicted"/>
<keyword evidence="2" id="KW-1133">Transmembrane helix</keyword>
<evidence type="ECO:0000256" key="2">
    <source>
        <dbReference type="SAM" id="Phobius"/>
    </source>
</evidence>
<feature type="compositionally biased region" description="Polar residues" evidence="1">
    <location>
        <begin position="344"/>
        <end position="353"/>
    </location>
</feature>
<keyword evidence="2" id="KW-0472">Membrane</keyword>
<reference evidence="3 4" key="1">
    <citation type="journal article" date="2012" name="BMC Genomics">
        <title>Comparative genomic analysis of human infective Trypanosoma cruzi lineages with the bat-restricted subspecies T. cruzi marinkellei.</title>
        <authorList>
            <person name="Franzen O."/>
            <person name="Talavera-Lopez C."/>
            <person name="Ochaya S."/>
            <person name="Butler C.E."/>
            <person name="Messenger L.A."/>
            <person name="Lewis M.D."/>
            <person name="Llewellyn M.S."/>
            <person name="Marinkelle C.J."/>
            <person name="Tyler K.M."/>
            <person name="Miles M.A."/>
            <person name="Andersson B."/>
        </authorList>
    </citation>
    <scope>NUCLEOTIDE SEQUENCE [LARGE SCALE GENOMIC DNA]</scope>
    <source>
        <strain evidence="3 4">B7</strain>
    </source>
</reference>
<evidence type="ECO:0000313" key="3">
    <source>
        <dbReference type="EMBL" id="EKF37625.1"/>
    </source>
</evidence>
<dbReference type="Proteomes" id="UP000007350">
    <property type="component" value="Unassembled WGS sequence"/>
</dbReference>
<gene>
    <name evidence="3" type="ORF">MOQ_002180</name>
</gene>
<feature type="region of interest" description="Disordered" evidence="1">
    <location>
        <begin position="155"/>
        <end position="252"/>
    </location>
</feature>